<protein>
    <submittedName>
        <fullName evidence="2">Uncharacterized protein</fullName>
    </submittedName>
</protein>
<gene>
    <name evidence="2" type="ORF">KC19_VG090900</name>
</gene>
<accession>A0A8T0HNN8</accession>
<evidence type="ECO:0000313" key="2">
    <source>
        <dbReference type="EMBL" id="KAG0572385.1"/>
    </source>
</evidence>
<keyword evidence="3" id="KW-1185">Reference proteome</keyword>
<sequence length="106" mass="11583">MPRTDEDVANISEHGRHENSQVDVEEENMAVSPIETVDGKVSRPITDVDKDITVTKHDGQVFPEIKSILDTKVQDSPPIQALNTLTQFQNTVHSGVDMNVGASSIS</sequence>
<reference evidence="2" key="1">
    <citation type="submission" date="2020-06" db="EMBL/GenBank/DDBJ databases">
        <title>WGS assembly of Ceratodon purpureus strain R40.</title>
        <authorList>
            <person name="Carey S.B."/>
            <person name="Jenkins J."/>
            <person name="Shu S."/>
            <person name="Lovell J.T."/>
            <person name="Sreedasyam A."/>
            <person name="Maumus F."/>
            <person name="Tiley G.P."/>
            <person name="Fernandez-Pozo N."/>
            <person name="Barry K."/>
            <person name="Chen C."/>
            <person name="Wang M."/>
            <person name="Lipzen A."/>
            <person name="Daum C."/>
            <person name="Saski C.A."/>
            <person name="Payton A.C."/>
            <person name="Mcbreen J.C."/>
            <person name="Conrad R.E."/>
            <person name="Kollar L.M."/>
            <person name="Olsson S."/>
            <person name="Huttunen S."/>
            <person name="Landis J.B."/>
            <person name="Wickett N.J."/>
            <person name="Johnson M.G."/>
            <person name="Rensing S.A."/>
            <person name="Grimwood J."/>
            <person name="Schmutz J."/>
            <person name="Mcdaniel S.F."/>
        </authorList>
    </citation>
    <scope>NUCLEOTIDE SEQUENCE</scope>
    <source>
        <strain evidence="2">R40</strain>
    </source>
</reference>
<dbReference type="AlphaFoldDB" id="A0A8T0HNN8"/>
<dbReference type="EMBL" id="CM026426">
    <property type="protein sequence ID" value="KAG0572385.1"/>
    <property type="molecule type" value="Genomic_DNA"/>
</dbReference>
<organism evidence="2 3">
    <name type="scientific">Ceratodon purpureus</name>
    <name type="common">Fire moss</name>
    <name type="synonym">Dicranum purpureum</name>
    <dbReference type="NCBI Taxonomy" id="3225"/>
    <lineage>
        <taxon>Eukaryota</taxon>
        <taxon>Viridiplantae</taxon>
        <taxon>Streptophyta</taxon>
        <taxon>Embryophyta</taxon>
        <taxon>Bryophyta</taxon>
        <taxon>Bryophytina</taxon>
        <taxon>Bryopsida</taxon>
        <taxon>Dicranidae</taxon>
        <taxon>Pseudoditrichales</taxon>
        <taxon>Ditrichaceae</taxon>
        <taxon>Ceratodon</taxon>
    </lineage>
</organism>
<name>A0A8T0HNN8_CERPU</name>
<feature type="region of interest" description="Disordered" evidence="1">
    <location>
        <begin position="1"/>
        <end position="26"/>
    </location>
</feature>
<proteinExistence type="predicted"/>
<evidence type="ECO:0000256" key="1">
    <source>
        <dbReference type="SAM" id="MobiDB-lite"/>
    </source>
</evidence>
<evidence type="ECO:0000313" key="3">
    <source>
        <dbReference type="Proteomes" id="UP000822688"/>
    </source>
</evidence>
<dbReference type="Proteomes" id="UP000822688">
    <property type="component" value="Chromosome V"/>
</dbReference>
<comment type="caution">
    <text evidence="2">The sequence shown here is derived from an EMBL/GenBank/DDBJ whole genome shotgun (WGS) entry which is preliminary data.</text>
</comment>